<dbReference type="InterPro" id="IPR017937">
    <property type="entry name" value="Thioredoxin_CS"/>
</dbReference>
<proteinExistence type="predicted"/>
<name>A0A5C6DIU3_9BACT</name>
<comment type="caution">
    <text evidence="5">The sequence shown here is derived from an EMBL/GenBank/DDBJ whole genome shotgun (WGS) entry which is preliminary data.</text>
</comment>
<dbReference type="InterPro" id="IPR013740">
    <property type="entry name" value="Redoxin"/>
</dbReference>
<evidence type="ECO:0000313" key="6">
    <source>
        <dbReference type="Proteomes" id="UP000315471"/>
    </source>
</evidence>
<comment type="subcellular location">
    <subcellularLocation>
        <location evidence="1">Cell envelope</location>
    </subcellularLocation>
</comment>
<sequence>MGTATLPTANAVSVGIHALNTSGTTVKVTFHELKQQMEYVPVEAESSVGIELKTPASIASVAKRPDPEFIKLVNRIRELEQRSKTIDSTTPDERQKLMDDTRGLLSDADDPLKVRLVLAFASDLSRQFEQLGEYDNAIVVYDLAIETLQSVEDEMVKRMTTSLLKYRDRLQSKFNMIGKPIELDGETLSGVDFSWQDYQGKIVLVDFWASWCGPCRSEIPNVLKQYERFHEQGFEVVGICLDSNRQVAEDYVKTEGLPWLSLFQDEAGWKHPMAIRYEVHSIPTAILVDRDGNVVSVSARGDELSKLLEARFAVQENNQH</sequence>
<dbReference type="InterPro" id="IPR036249">
    <property type="entry name" value="Thioredoxin-like_sf"/>
</dbReference>
<dbReference type="EMBL" id="SJPY01000008">
    <property type="protein sequence ID" value="TWU36492.1"/>
    <property type="molecule type" value="Genomic_DNA"/>
</dbReference>
<evidence type="ECO:0000259" key="4">
    <source>
        <dbReference type="PROSITE" id="PS51352"/>
    </source>
</evidence>
<evidence type="ECO:0000256" key="3">
    <source>
        <dbReference type="ARBA" id="ARBA00023284"/>
    </source>
</evidence>
<keyword evidence="3" id="KW-0676">Redox-active center</keyword>
<gene>
    <name evidence="5" type="primary">resA_10</name>
    <name evidence="5" type="ORF">Q31b_47730</name>
</gene>
<dbReference type="PROSITE" id="PS51352">
    <property type="entry name" value="THIOREDOXIN_2"/>
    <property type="match status" value="1"/>
</dbReference>
<reference evidence="5 6" key="1">
    <citation type="submission" date="2019-02" db="EMBL/GenBank/DDBJ databases">
        <title>Deep-cultivation of Planctomycetes and their phenomic and genomic characterization uncovers novel biology.</title>
        <authorList>
            <person name="Wiegand S."/>
            <person name="Jogler M."/>
            <person name="Boedeker C."/>
            <person name="Pinto D."/>
            <person name="Vollmers J."/>
            <person name="Rivas-Marin E."/>
            <person name="Kohn T."/>
            <person name="Peeters S.H."/>
            <person name="Heuer A."/>
            <person name="Rast P."/>
            <person name="Oberbeckmann S."/>
            <person name="Bunk B."/>
            <person name="Jeske O."/>
            <person name="Meyerdierks A."/>
            <person name="Storesund J.E."/>
            <person name="Kallscheuer N."/>
            <person name="Luecker S."/>
            <person name="Lage O.M."/>
            <person name="Pohl T."/>
            <person name="Merkel B.J."/>
            <person name="Hornburger P."/>
            <person name="Mueller R.-W."/>
            <person name="Bruemmer F."/>
            <person name="Labrenz M."/>
            <person name="Spormann A.M."/>
            <person name="Op Den Camp H."/>
            <person name="Overmann J."/>
            <person name="Amann R."/>
            <person name="Jetten M.S.M."/>
            <person name="Mascher T."/>
            <person name="Medema M.H."/>
            <person name="Devos D.P."/>
            <person name="Kaster A.-K."/>
            <person name="Ovreas L."/>
            <person name="Rohde M."/>
            <person name="Galperin M.Y."/>
            <person name="Jogler C."/>
        </authorList>
    </citation>
    <scope>NUCLEOTIDE SEQUENCE [LARGE SCALE GENOMIC DNA]</scope>
    <source>
        <strain evidence="5 6">Q31b</strain>
    </source>
</reference>
<dbReference type="Gene3D" id="3.40.30.10">
    <property type="entry name" value="Glutaredoxin"/>
    <property type="match status" value="1"/>
</dbReference>
<dbReference type="AlphaFoldDB" id="A0A5C6DIU3"/>
<evidence type="ECO:0000256" key="2">
    <source>
        <dbReference type="ARBA" id="ARBA00022748"/>
    </source>
</evidence>
<organism evidence="5 6">
    <name type="scientific">Novipirellula aureliae</name>
    <dbReference type="NCBI Taxonomy" id="2527966"/>
    <lineage>
        <taxon>Bacteria</taxon>
        <taxon>Pseudomonadati</taxon>
        <taxon>Planctomycetota</taxon>
        <taxon>Planctomycetia</taxon>
        <taxon>Pirellulales</taxon>
        <taxon>Pirellulaceae</taxon>
        <taxon>Novipirellula</taxon>
    </lineage>
</organism>
<dbReference type="InterPro" id="IPR050553">
    <property type="entry name" value="Thioredoxin_ResA/DsbE_sf"/>
</dbReference>
<protein>
    <submittedName>
        <fullName evidence="5">Thiol-disulfide oxidoreductase ResA</fullName>
    </submittedName>
</protein>
<dbReference type="CDD" id="cd02966">
    <property type="entry name" value="TlpA_like_family"/>
    <property type="match status" value="1"/>
</dbReference>
<accession>A0A5C6DIU3</accession>
<dbReference type="Pfam" id="PF08534">
    <property type="entry name" value="Redoxin"/>
    <property type="match status" value="1"/>
</dbReference>
<evidence type="ECO:0000256" key="1">
    <source>
        <dbReference type="ARBA" id="ARBA00004196"/>
    </source>
</evidence>
<dbReference type="PROSITE" id="PS00194">
    <property type="entry name" value="THIOREDOXIN_1"/>
    <property type="match status" value="1"/>
</dbReference>
<dbReference type="PANTHER" id="PTHR42852:SF13">
    <property type="entry name" value="PROTEIN DIPZ"/>
    <property type="match status" value="1"/>
</dbReference>
<keyword evidence="6" id="KW-1185">Reference proteome</keyword>
<keyword evidence="2" id="KW-0201">Cytochrome c-type biogenesis</keyword>
<dbReference type="SUPFAM" id="SSF52833">
    <property type="entry name" value="Thioredoxin-like"/>
    <property type="match status" value="1"/>
</dbReference>
<evidence type="ECO:0000313" key="5">
    <source>
        <dbReference type="EMBL" id="TWU36492.1"/>
    </source>
</evidence>
<dbReference type="Proteomes" id="UP000315471">
    <property type="component" value="Unassembled WGS sequence"/>
</dbReference>
<dbReference type="InterPro" id="IPR013766">
    <property type="entry name" value="Thioredoxin_domain"/>
</dbReference>
<dbReference type="PANTHER" id="PTHR42852">
    <property type="entry name" value="THIOL:DISULFIDE INTERCHANGE PROTEIN DSBE"/>
    <property type="match status" value="1"/>
</dbReference>
<feature type="domain" description="Thioredoxin" evidence="4">
    <location>
        <begin position="172"/>
        <end position="316"/>
    </location>
</feature>